<dbReference type="SUPFAM" id="SSF52833">
    <property type="entry name" value="Thioredoxin-like"/>
    <property type="match status" value="1"/>
</dbReference>
<dbReference type="InterPro" id="IPR000788">
    <property type="entry name" value="RNR_lg_C"/>
</dbReference>
<dbReference type="Gene3D" id="3.20.70.20">
    <property type="match status" value="1"/>
</dbReference>
<evidence type="ECO:0000256" key="2">
    <source>
        <dbReference type="ARBA" id="ARBA00012274"/>
    </source>
</evidence>
<dbReference type="Pfam" id="PF00317">
    <property type="entry name" value="Ribonuc_red_lgN"/>
    <property type="match status" value="1"/>
</dbReference>
<dbReference type="NCBIfam" id="TIGR02506">
    <property type="entry name" value="NrdE_NrdA"/>
    <property type="match status" value="1"/>
</dbReference>
<evidence type="ECO:0000259" key="8">
    <source>
        <dbReference type="PROSITE" id="PS51161"/>
    </source>
</evidence>
<dbReference type="GO" id="GO:0005971">
    <property type="term" value="C:ribonucleoside-diphosphate reductase complex"/>
    <property type="evidence" value="ECO:0007669"/>
    <property type="project" value="TreeGrafter"/>
</dbReference>
<dbReference type="PROSITE" id="PS51161">
    <property type="entry name" value="ATP_CONE"/>
    <property type="match status" value="1"/>
</dbReference>
<dbReference type="Pfam" id="PF02867">
    <property type="entry name" value="Ribonuc_red_lgC"/>
    <property type="match status" value="2"/>
</dbReference>
<dbReference type="PROSITE" id="PS00089">
    <property type="entry name" value="RIBORED_LARGE"/>
    <property type="match status" value="1"/>
</dbReference>
<dbReference type="AlphaFoldDB" id="A0A6C0FBK2"/>
<evidence type="ECO:0000256" key="5">
    <source>
        <dbReference type="ARBA" id="ARBA00022840"/>
    </source>
</evidence>
<dbReference type="InterPro" id="IPR005144">
    <property type="entry name" value="ATP-cone_dom"/>
</dbReference>
<dbReference type="GO" id="GO:0004748">
    <property type="term" value="F:ribonucleoside-diphosphate reductase activity, thioredoxin disulfide as acceptor"/>
    <property type="evidence" value="ECO:0007669"/>
    <property type="project" value="UniProtKB-EC"/>
</dbReference>
<reference evidence="9" key="1">
    <citation type="journal article" date="2020" name="Nature">
        <title>Giant virus diversity and host interactions through global metagenomics.</title>
        <authorList>
            <person name="Schulz F."/>
            <person name="Roux S."/>
            <person name="Paez-Espino D."/>
            <person name="Jungbluth S."/>
            <person name="Walsh D.A."/>
            <person name="Denef V.J."/>
            <person name="McMahon K.D."/>
            <person name="Konstantinidis K.T."/>
            <person name="Eloe-Fadrosh E.A."/>
            <person name="Kyrpides N.C."/>
            <person name="Woyke T."/>
        </authorList>
    </citation>
    <scope>NUCLEOTIDE SEQUENCE</scope>
    <source>
        <strain evidence="9">GVMAG-S-ERX556126-94</strain>
    </source>
</reference>
<dbReference type="EC" id="1.17.4.1" evidence="2"/>
<organism evidence="9">
    <name type="scientific">viral metagenome</name>
    <dbReference type="NCBI Taxonomy" id="1070528"/>
    <lineage>
        <taxon>unclassified sequences</taxon>
        <taxon>metagenomes</taxon>
        <taxon>organismal metagenomes</taxon>
    </lineage>
</organism>
<evidence type="ECO:0000313" key="9">
    <source>
        <dbReference type="EMBL" id="QHT39058.1"/>
    </source>
</evidence>
<dbReference type="PROSITE" id="PS00195">
    <property type="entry name" value="GLUTAREDOXIN_1"/>
    <property type="match status" value="1"/>
</dbReference>
<dbReference type="CDD" id="cd02066">
    <property type="entry name" value="GRX_family"/>
    <property type="match status" value="1"/>
</dbReference>
<dbReference type="SUPFAM" id="SSF48168">
    <property type="entry name" value="R1 subunit of ribonucleotide reductase, N-terminal domain"/>
    <property type="match status" value="1"/>
</dbReference>
<dbReference type="InterPro" id="IPR013346">
    <property type="entry name" value="NrdE_NrdA_C"/>
</dbReference>
<dbReference type="InterPro" id="IPR013509">
    <property type="entry name" value="RNR_lsu_N"/>
</dbReference>
<dbReference type="GO" id="GO:0009263">
    <property type="term" value="P:deoxyribonucleotide biosynthetic process"/>
    <property type="evidence" value="ECO:0007669"/>
    <property type="project" value="UniProtKB-KW"/>
</dbReference>
<dbReference type="CDD" id="cd01679">
    <property type="entry name" value="RNR_I"/>
    <property type="match status" value="1"/>
</dbReference>
<keyword evidence="7" id="KW-0215">Deoxyribonucleotide synthesis</keyword>
<dbReference type="UniPathway" id="UPA00326"/>
<dbReference type="InterPro" id="IPR002109">
    <property type="entry name" value="Glutaredoxin"/>
</dbReference>
<dbReference type="Pfam" id="PF03477">
    <property type="entry name" value="ATP-cone"/>
    <property type="match status" value="1"/>
</dbReference>
<keyword evidence="3" id="KW-0021">Allosteric enzyme</keyword>
<dbReference type="PANTHER" id="PTHR11573">
    <property type="entry name" value="RIBONUCLEOSIDE-DIPHOSPHATE REDUCTASE LARGE CHAIN"/>
    <property type="match status" value="1"/>
</dbReference>
<sequence length="899" mass="103313">MYQVEINKMRVQKRNGEYEEVSFDKILNRIKSLSQGPEFKTSLNIDETIIAQKVIQEIHDGVKTSELDELSSQIAIAMYSKNPDFKTLAGRIVVSNHHKNTKNTFSEKIAMMHRYESNGKSKALIADYMYDLVQGNKEKIDSAIDYNKDYDFDFFGFKTLEKSYLYRINGQIIERPQDMLMRVSLAIHRDNVDEALVNYDLMSKHYFTHATPTLYNAGSIREQFASCFLLTMKEDSISGIYDTLKDCALISKHAGGIGLSVHNIRAKDSHIVGTNGVSNGLVPMLRVFNDTARYVDQGGGKRNGSFAMYLEPWHADIFEFIELKKNHGNEFDRARDLFYALWIPDLFMERVVSDGSWSLFCPNECPGLAETHSEEFNTLYMKYESEGRSRKTIKARELWSAILTSQIEVGTPYLLYKDACNRKSNQQNLGTIKSSNLCTEIVEYTSPDETAVCNLASISLKKFVKKKNTKGLKFRVYSKPKCVYCELAKGLLNKMKIEYETRDYQDIKDETNLSLEGVTFPQVYRVDKGKRYHIGGYTELNDYLRSSFDFKGLQRIAERLTKNLNNIIDYNYYPTPETRTSNLRHRPIGIGVQGLANVFFELGYAFDSDEAKTLNERIFECIYYGSLKQSVELAKDREQLMKEYKIYTNQFDGKGGDNFVSSDSLFKIKNKLKTVLSEEVKRDEYLGSYSSYIGSPMYHGKLQFDLWSKNITDIHHDWSSLRDDIKKYGVRNSLLVAPMPTASTAQILGNYECFEPILSNIYTRRVLSGEYMVINDYLVDDLISLGLWSTELKDKIIANDGSVLSIHEIPDIIKDRYKTVWEIKQKNIIDMAVDRGKFICQSQSMNLFLESPSIKTMSNMHSYAWKNGLKTGIYYLRSRPSSKAIQFTINPNECENCSA</sequence>
<protein>
    <recommendedName>
        <fullName evidence="2">ribonucleoside-diphosphate reductase</fullName>
        <ecNumber evidence="2">1.17.4.1</ecNumber>
    </recommendedName>
</protein>
<keyword evidence="5" id="KW-0067">ATP-binding</keyword>
<proteinExistence type="inferred from homology"/>
<evidence type="ECO:0000256" key="1">
    <source>
        <dbReference type="ARBA" id="ARBA00010406"/>
    </source>
</evidence>
<comment type="similarity">
    <text evidence="1">Belongs to the ribonucleoside diphosphate reductase large chain family.</text>
</comment>
<accession>A0A6C0FBK2</accession>
<dbReference type="GO" id="GO:0005524">
    <property type="term" value="F:ATP binding"/>
    <property type="evidence" value="ECO:0007669"/>
    <property type="project" value="UniProtKB-KW"/>
</dbReference>
<dbReference type="Pfam" id="PF00462">
    <property type="entry name" value="Glutaredoxin"/>
    <property type="match status" value="1"/>
</dbReference>
<feature type="domain" description="ATP-cone" evidence="8">
    <location>
        <begin position="9"/>
        <end position="103"/>
    </location>
</feature>
<keyword evidence="4" id="KW-0547">Nucleotide-binding</keyword>
<dbReference type="PROSITE" id="PS51354">
    <property type="entry name" value="GLUTAREDOXIN_2"/>
    <property type="match status" value="1"/>
</dbReference>
<dbReference type="PANTHER" id="PTHR11573:SF6">
    <property type="entry name" value="RIBONUCLEOSIDE-DIPHOSPHATE REDUCTASE LARGE SUBUNIT"/>
    <property type="match status" value="1"/>
</dbReference>
<evidence type="ECO:0000256" key="3">
    <source>
        <dbReference type="ARBA" id="ARBA00022533"/>
    </source>
</evidence>
<dbReference type="Gene3D" id="3.40.30.10">
    <property type="entry name" value="Glutaredoxin"/>
    <property type="match status" value="1"/>
</dbReference>
<dbReference type="PRINTS" id="PR01183">
    <property type="entry name" value="RIBORDTASEM1"/>
</dbReference>
<dbReference type="InterPro" id="IPR011767">
    <property type="entry name" value="GLR_AS"/>
</dbReference>
<dbReference type="EMBL" id="MN738838">
    <property type="protein sequence ID" value="QHT39058.1"/>
    <property type="molecule type" value="Genomic_DNA"/>
</dbReference>
<dbReference type="SUPFAM" id="SSF51998">
    <property type="entry name" value="PFL-like glycyl radical enzymes"/>
    <property type="match status" value="2"/>
</dbReference>
<evidence type="ECO:0000256" key="4">
    <source>
        <dbReference type="ARBA" id="ARBA00022741"/>
    </source>
</evidence>
<dbReference type="InterPro" id="IPR036249">
    <property type="entry name" value="Thioredoxin-like_sf"/>
</dbReference>
<dbReference type="InterPro" id="IPR008926">
    <property type="entry name" value="RNR_R1-su_N"/>
</dbReference>
<evidence type="ECO:0000256" key="7">
    <source>
        <dbReference type="ARBA" id="ARBA00023116"/>
    </source>
</evidence>
<keyword evidence="6" id="KW-0560">Oxidoreductase</keyword>
<evidence type="ECO:0000256" key="6">
    <source>
        <dbReference type="ARBA" id="ARBA00023002"/>
    </source>
</evidence>
<name>A0A6C0FBK2_9ZZZZ</name>
<dbReference type="InterPro" id="IPR039718">
    <property type="entry name" value="Rrm1"/>
</dbReference>